<sequence length="816" mass="92815">METKYIKSAAVSAHWLPSGTSFWYQRHSVSGESQFVLVDAEKKTQTPVFNHRQLAEKLTRETGHPVDENALQFAWIEPSSDFSYTRFRYAEKNWQYGPGNSLTERKGDFTQKTNHFLKKEVRSSYSQDPCSVSFLNRTDDAIVVFWIDWDKKPNYYTTIGPGRTKHQDTYVGHVWRLVDKATGKTRAIYSAPDAADDTVFIEAGAEPLSDADSDEDGESESPTPSLDPDQEPRIYVEDFNVWFKPEVDEADVPSPTGSENYGLWLPGHNYDTRLSTDGREDNAYTDSRLFVSLKSQHLIAWQQVPEQEHKVNLVESCPDDQLEPKLHTIQYLKPGDRVKTERPRLFNLETHCEVPTDDTLFKDPYSLQNIGWNESGEEYRFLVNQRGHQHLRVIGIHRDGRVRTIVEEKSDTFVDYTKSYHSLLKGSTEMLWSSERDGYNHLYLVNLESATIQHQVTNGAWNVNAVEFVDEERRQVWFRAYGLWSDQDPCYAHLACANFDGSDLRIITDGNGTHSWTWSPDRRYLIDTWSRVDCPPTSVLRELSSGKILLHLQETNIADLENEGWVAPETFSAPGRDGETPIFGIIVLPADFDETKSYPVLDDVYAGPQDFHTPKTFSTLERQRRWADQGYIVVQIDGMGTNWRGKKFHDVCYKNIHDSGLPDHIAWLKAAAGSRPWMDLSRVGIFGASAGGQSAVAGLLHHGDFFKAAAADSGCHDNRMDKLWWNELWMGYPVDEAYEQSSNATHAAKLEGALMLIVGELDRNVDPASTLQLVHALNKADKEYELLVVPGGGHGCGASGYALRRQERFFQRHLQQ</sequence>
<dbReference type="Proteomes" id="UP000050424">
    <property type="component" value="Unassembled WGS sequence"/>
</dbReference>
<feature type="domain" description="Dipeptidylpeptidase IV N-terminal" evidence="10">
    <location>
        <begin position="298"/>
        <end position="536"/>
    </location>
</feature>
<dbReference type="CDD" id="cd05468">
    <property type="entry name" value="pVHL"/>
    <property type="match status" value="1"/>
</dbReference>
<dbReference type="GO" id="GO:0008236">
    <property type="term" value="F:serine-type peptidase activity"/>
    <property type="evidence" value="ECO:0007669"/>
    <property type="project" value="UniProtKB-KW"/>
</dbReference>
<dbReference type="GO" id="GO:0008239">
    <property type="term" value="F:dipeptidyl-peptidase activity"/>
    <property type="evidence" value="ECO:0007669"/>
    <property type="project" value="UniProtKB-EC"/>
</dbReference>
<keyword evidence="5" id="KW-0031">Aminopeptidase</keyword>
<dbReference type="InterPro" id="IPR050278">
    <property type="entry name" value="Serine_Prot_S9B/DPPIV"/>
</dbReference>
<comment type="catalytic activity">
    <reaction evidence="1">
        <text>Release of an N-terminal dipeptide, Xaa-Yaa-|-Zaa-, from a polypeptide, preferentially when Yaa is Pro, provided Zaa is neither Pro nor hydroxyproline.</text>
        <dbReference type="EC" id="3.4.14.5"/>
    </reaction>
</comment>
<dbReference type="InterPro" id="IPR022772">
    <property type="entry name" value="VHL_tumour_suppress_b/a_dom"/>
</dbReference>
<dbReference type="PANTHER" id="PTHR11731">
    <property type="entry name" value="PROTEASE FAMILY S9B,C DIPEPTIDYL-PEPTIDASE IV-RELATED"/>
    <property type="match status" value="1"/>
</dbReference>
<dbReference type="InterPro" id="IPR029058">
    <property type="entry name" value="AB_hydrolase_fold"/>
</dbReference>
<evidence type="ECO:0000313" key="13">
    <source>
        <dbReference type="Proteomes" id="UP000050424"/>
    </source>
</evidence>
<organism evidence="12 13">
    <name type="scientific">Neonectria ditissima</name>
    <dbReference type="NCBI Taxonomy" id="78410"/>
    <lineage>
        <taxon>Eukaryota</taxon>
        <taxon>Fungi</taxon>
        <taxon>Dikarya</taxon>
        <taxon>Ascomycota</taxon>
        <taxon>Pezizomycotina</taxon>
        <taxon>Sordariomycetes</taxon>
        <taxon>Hypocreomycetidae</taxon>
        <taxon>Hypocreales</taxon>
        <taxon>Nectriaceae</taxon>
        <taxon>Neonectria</taxon>
    </lineage>
</organism>
<dbReference type="SUPFAM" id="SSF82171">
    <property type="entry name" value="DPP6 N-terminal domain-like"/>
    <property type="match status" value="1"/>
</dbReference>
<evidence type="ECO:0000259" key="10">
    <source>
        <dbReference type="Pfam" id="PF00930"/>
    </source>
</evidence>
<dbReference type="GO" id="GO:0004177">
    <property type="term" value="F:aminopeptidase activity"/>
    <property type="evidence" value="ECO:0007669"/>
    <property type="project" value="UniProtKB-KW"/>
</dbReference>
<evidence type="ECO:0000259" key="9">
    <source>
        <dbReference type="Pfam" id="PF00326"/>
    </source>
</evidence>
<feature type="compositionally biased region" description="Acidic residues" evidence="8">
    <location>
        <begin position="209"/>
        <end position="219"/>
    </location>
</feature>
<dbReference type="STRING" id="78410.A0A0P7BY04"/>
<dbReference type="Gene3D" id="2.140.10.30">
    <property type="entry name" value="Dipeptidylpeptidase IV, N-terminal domain"/>
    <property type="match status" value="1"/>
</dbReference>
<comment type="caution">
    <text evidence="12">The sequence shown here is derived from an EMBL/GenBank/DDBJ whole genome shotgun (WGS) entry which is preliminary data.</text>
</comment>
<gene>
    <name evidence="12" type="ORF">AK830_g127</name>
</gene>
<keyword evidence="13" id="KW-1185">Reference proteome</keyword>
<dbReference type="InterPro" id="IPR024053">
    <property type="entry name" value="VHL_beta_dom"/>
</dbReference>
<keyword evidence="5" id="KW-0378">Hydrolase</keyword>
<keyword evidence="7" id="KW-0325">Glycoprotein</keyword>
<dbReference type="AlphaFoldDB" id="A0A0P7BY04"/>
<feature type="region of interest" description="Disordered" evidence="8">
    <location>
        <begin position="207"/>
        <end position="231"/>
    </location>
</feature>
<name>A0A0P7BY04_9HYPO</name>
<dbReference type="InterPro" id="IPR002469">
    <property type="entry name" value="Peptidase_S9B_N"/>
</dbReference>
<evidence type="ECO:0000313" key="12">
    <source>
        <dbReference type="EMBL" id="KPM46421.1"/>
    </source>
</evidence>
<feature type="domain" description="Peptidase S9 prolyl oligopeptidase catalytic" evidence="9">
    <location>
        <begin position="624"/>
        <end position="815"/>
    </location>
</feature>
<protein>
    <recommendedName>
        <fullName evidence="4">Probable dipeptidyl-aminopeptidase B</fullName>
        <ecNumber evidence="3">3.4.14.5</ecNumber>
    </recommendedName>
</protein>
<evidence type="ECO:0000256" key="1">
    <source>
        <dbReference type="ARBA" id="ARBA00001257"/>
    </source>
</evidence>
<accession>A0A0P7BY04</accession>
<dbReference type="Gene3D" id="3.40.50.1820">
    <property type="entry name" value="alpha/beta hydrolase"/>
    <property type="match status" value="1"/>
</dbReference>
<dbReference type="EC" id="3.4.14.5" evidence="3"/>
<evidence type="ECO:0000256" key="3">
    <source>
        <dbReference type="ARBA" id="ARBA00012062"/>
    </source>
</evidence>
<dbReference type="Pfam" id="PF01847">
    <property type="entry name" value="VHL"/>
    <property type="match status" value="1"/>
</dbReference>
<dbReference type="GO" id="GO:0006508">
    <property type="term" value="P:proteolysis"/>
    <property type="evidence" value="ECO:0007669"/>
    <property type="project" value="InterPro"/>
</dbReference>
<dbReference type="SUPFAM" id="SSF53474">
    <property type="entry name" value="alpha/beta-Hydrolases"/>
    <property type="match status" value="1"/>
</dbReference>
<reference evidence="12 13" key="1">
    <citation type="submission" date="2015-09" db="EMBL/GenBank/DDBJ databases">
        <title>Draft genome of a European isolate of the apple canker pathogen Neonectria ditissima.</title>
        <authorList>
            <person name="Gomez-Cortecero A."/>
            <person name="Harrison R.J."/>
            <person name="Armitage A.D."/>
        </authorList>
    </citation>
    <scope>NUCLEOTIDE SEQUENCE [LARGE SCALE GENOMIC DNA]</scope>
    <source>
        <strain evidence="12 13">R09/05</strain>
    </source>
</reference>
<evidence type="ECO:0000256" key="7">
    <source>
        <dbReference type="ARBA" id="ARBA00023180"/>
    </source>
</evidence>
<evidence type="ECO:0000259" key="11">
    <source>
        <dbReference type="Pfam" id="PF01847"/>
    </source>
</evidence>
<dbReference type="Pfam" id="PF00930">
    <property type="entry name" value="DPPIV_N"/>
    <property type="match status" value="1"/>
</dbReference>
<dbReference type="PANTHER" id="PTHR11731:SF118">
    <property type="entry name" value="BLR1971 PROTEIN"/>
    <property type="match status" value="1"/>
</dbReference>
<dbReference type="InterPro" id="IPR001375">
    <property type="entry name" value="Peptidase_S9_cat"/>
</dbReference>
<dbReference type="EMBL" id="LKCW01000001">
    <property type="protein sequence ID" value="KPM46421.1"/>
    <property type="molecule type" value="Genomic_DNA"/>
</dbReference>
<evidence type="ECO:0000256" key="4">
    <source>
        <dbReference type="ARBA" id="ARBA00014118"/>
    </source>
</evidence>
<evidence type="ECO:0000256" key="5">
    <source>
        <dbReference type="ARBA" id="ARBA00022438"/>
    </source>
</evidence>
<proteinExistence type="inferred from homology"/>
<dbReference type="Pfam" id="PF00326">
    <property type="entry name" value="Peptidase_S9"/>
    <property type="match status" value="1"/>
</dbReference>
<feature type="domain" description="von Hippel-Lindau disease tumour suppressor beta" evidence="11">
    <location>
        <begin position="121"/>
        <end position="182"/>
    </location>
</feature>
<dbReference type="OrthoDB" id="413400at2759"/>
<keyword evidence="5" id="KW-0645">Protease</keyword>
<evidence type="ECO:0000256" key="2">
    <source>
        <dbReference type="ARBA" id="ARBA00006150"/>
    </source>
</evidence>
<evidence type="ECO:0000256" key="8">
    <source>
        <dbReference type="SAM" id="MobiDB-lite"/>
    </source>
</evidence>
<comment type="similarity">
    <text evidence="2">Belongs to the peptidase S9B family.</text>
</comment>
<evidence type="ECO:0000256" key="6">
    <source>
        <dbReference type="ARBA" id="ARBA00022825"/>
    </source>
</evidence>
<keyword evidence="6" id="KW-0720">Serine protease</keyword>